<keyword evidence="4 5" id="KW-0472">Membrane</keyword>
<dbReference type="Pfam" id="PF04932">
    <property type="entry name" value="Wzy_C"/>
    <property type="match status" value="1"/>
</dbReference>
<keyword evidence="7" id="KW-0436">Ligase</keyword>
<dbReference type="OrthoDB" id="5123754at2"/>
<dbReference type="GO" id="GO:0016020">
    <property type="term" value="C:membrane"/>
    <property type="evidence" value="ECO:0007669"/>
    <property type="project" value="UniProtKB-SubCell"/>
</dbReference>
<evidence type="ECO:0000256" key="4">
    <source>
        <dbReference type="ARBA" id="ARBA00023136"/>
    </source>
</evidence>
<evidence type="ECO:0000256" key="5">
    <source>
        <dbReference type="SAM" id="Phobius"/>
    </source>
</evidence>
<name>A0A367XUB6_9MICO</name>
<dbReference type="InterPro" id="IPR051533">
    <property type="entry name" value="WaaL-like"/>
</dbReference>
<proteinExistence type="predicted"/>
<evidence type="ECO:0000256" key="3">
    <source>
        <dbReference type="ARBA" id="ARBA00022989"/>
    </source>
</evidence>
<comment type="caution">
    <text evidence="7">The sequence shown here is derived from an EMBL/GenBank/DDBJ whole genome shotgun (WGS) entry which is preliminary data.</text>
</comment>
<accession>A0A367XUB6</accession>
<dbReference type="GO" id="GO:0016874">
    <property type="term" value="F:ligase activity"/>
    <property type="evidence" value="ECO:0007669"/>
    <property type="project" value="UniProtKB-KW"/>
</dbReference>
<dbReference type="PANTHER" id="PTHR37422:SF13">
    <property type="entry name" value="LIPOPOLYSACCHARIDE BIOSYNTHESIS PROTEIN PA4999-RELATED"/>
    <property type="match status" value="1"/>
</dbReference>
<evidence type="ECO:0000313" key="8">
    <source>
        <dbReference type="Proteomes" id="UP000253508"/>
    </source>
</evidence>
<dbReference type="AlphaFoldDB" id="A0A367XUB6"/>
<keyword evidence="3 5" id="KW-1133">Transmembrane helix</keyword>
<sequence length="438" mass="46963">MSAMRVPTSLPDLLRSAAFARAYALTAIAAAFLSTAVGRVAGTTTLATIVTGLVVLGVSVLVLRRDELSVIGFAPTSLVAFVAWALISFSWALDGAHGRALSSWLTLAAWTIVAITVAHIRDTLQIVRAVGDVLRWLLSASLAIEVLSGIIFDAPLARLGVQGLIAYGGPVQGLFASRNLLGFVTVIALVTFIIEWRARSVPRPVAVYSIVLAALLAAFSGSPTALVVAAFTLLAVLLLSLARRTERAARRRLNAVIASIAGAGILGLWILHRPIALFLANRSGFASRVELWSAIRVWIGQRPVTGWGFFGSWEGDPFPTNIIDLTVAKENDSALNAYVDVVMQLGWVGLLLFCAFAALALVRAWLAGSDRRSVVYSWLPLMLVVLLVESVFESYTLTNVGWFLLVICAVRAGQERSWRTSIDMTAPIPLPPQLSGPR</sequence>
<feature type="transmembrane region" description="Helical" evidence="5">
    <location>
        <begin position="345"/>
        <end position="366"/>
    </location>
</feature>
<dbReference type="InterPro" id="IPR007016">
    <property type="entry name" value="O-antigen_ligase-rel_domated"/>
</dbReference>
<dbReference type="RefSeq" id="WP_114118622.1">
    <property type="nucleotide sequence ID" value="NZ_BMHU01000005.1"/>
</dbReference>
<feature type="transmembrane region" description="Helical" evidence="5">
    <location>
        <begin position="172"/>
        <end position="194"/>
    </location>
</feature>
<feature type="transmembrane region" description="Helical" evidence="5">
    <location>
        <begin position="20"/>
        <end position="38"/>
    </location>
</feature>
<evidence type="ECO:0000256" key="2">
    <source>
        <dbReference type="ARBA" id="ARBA00022692"/>
    </source>
</evidence>
<dbReference type="EMBL" id="QORO01000005">
    <property type="protein sequence ID" value="RCK57184.1"/>
    <property type="molecule type" value="Genomic_DNA"/>
</dbReference>
<feature type="transmembrane region" description="Helical" evidence="5">
    <location>
        <begin position="373"/>
        <end position="391"/>
    </location>
</feature>
<protein>
    <submittedName>
        <fullName evidence="7">O-antigen ligase family protein</fullName>
    </submittedName>
</protein>
<evidence type="ECO:0000259" key="6">
    <source>
        <dbReference type="Pfam" id="PF04932"/>
    </source>
</evidence>
<evidence type="ECO:0000313" key="7">
    <source>
        <dbReference type="EMBL" id="RCK57184.1"/>
    </source>
</evidence>
<feature type="transmembrane region" description="Helical" evidence="5">
    <location>
        <begin position="104"/>
        <end position="121"/>
    </location>
</feature>
<feature type="transmembrane region" description="Helical" evidence="5">
    <location>
        <begin position="253"/>
        <end position="271"/>
    </location>
</feature>
<keyword evidence="8" id="KW-1185">Reference proteome</keyword>
<feature type="transmembrane region" description="Helical" evidence="5">
    <location>
        <begin position="70"/>
        <end position="92"/>
    </location>
</feature>
<dbReference type="PANTHER" id="PTHR37422">
    <property type="entry name" value="TEICHURONIC ACID BIOSYNTHESIS PROTEIN TUAE"/>
    <property type="match status" value="1"/>
</dbReference>
<reference evidence="7 8" key="1">
    <citation type="submission" date="2018-07" db="EMBL/GenBank/DDBJ databases">
        <title>Microbacterium endoborsara sp. nov., a novel actinobacterium isolated from Borszczowia aralocaspica.</title>
        <authorList>
            <person name="An D."/>
        </authorList>
    </citation>
    <scope>NUCLEOTIDE SEQUENCE [LARGE SCALE GENOMIC DNA]</scope>
    <source>
        <strain evidence="7 8">C1.15228</strain>
    </source>
</reference>
<evidence type="ECO:0000256" key="1">
    <source>
        <dbReference type="ARBA" id="ARBA00004141"/>
    </source>
</evidence>
<keyword evidence="2 5" id="KW-0812">Transmembrane</keyword>
<organism evidence="7 8">
    <name type="scientific">Microbacterium sorbitolivorans</name>
    <dbReference type="NCBI Taxonomy" id="1867410"/>
    <lineage>
        <taxon>Bacteria</taxon>
        <taxon>Bacillati</taxon>
        <taxon>Actinomycetota</taxon>
        <taxon>Actinomycetes</taxon>
        <taxon>Micrococcales</taxon>
        <taxon>Microbacteriaceae</taxon>
        <taxon>Microbacterium</taxon>
    </lineage>
</organism>
<dbReference type="Proteomes" id="UP000253508">
    <property type="component" value="Unassembled WGS sequence"/>
</dbReference>
<feature type="transmembrane region" description="Helical" evidence="5">
    <location>
        <begin position="133"/>
        <end position="152"/>
    </location>
</feature>
<gene>
    <name evidence="7" type="ORF">DTO57_12830</name>
</gene>
<feature type="transmembrane region" description="Helical" evidence="5">
    <location>
        <begin position="44"/>
        <end position="63"/>
    </location>
</feature>
<feature type="domain" description="O-antigen ligase-related" evidence="6">
    <location>
        <begin position="210"/>
        <end position="354"/>
    </location>
</feature>
<feature type="transmembrane region" description="Helical" evidence="5">
    <location>
        <begin position="201"/>
        <end position="219"/>
    </location>
</feature>
<comment type="subcellular location">
    <subcellularLocation>
        <location evidence="1">Membrane</location>
        <topology evidence="1">Multi-pass membrane protein</topology>
    </subcellularLocation>
</comment>
<feature type="transmembrane region" description="Helical" evidence="5">
    <location>
        <begin position="225"/>
        <end position="241"/>
    </location>
</feature>